<proteinExistence type="inferred from homology"/>
<evidence type="ECO:0000313" key="12">
    <source>
        <dbReference type="EMBL" id="TKW60802.1"/>
    </source>
</evidence>
<comment type="pathway">
    <text evidence="9">Protein modification; lipoprotein biosynthesis (signal peptide cleavage).</text>
</comment>
<dbReference type="AlphaFoldDB" id="A0A6N4R0U5"/>
<name>A0A6N4R0U5_BLAVI</name>
<keyword evidence="3 9" id="KW-0645">Protease</keyword>
<feature type="active site" evidence="9">
    <location>
        <position position="128"/>
    </location>
</feature>
<evidence type="ECO:0000256" key="4">
    <source>
        <dbReference type="ARBA" id="ARBA00022692"/>
    </source>
</evidence>
<organism evidence="12 13">
    <name type="scientific">Blastochloris viridis</name>
    <name type="common">Rhodopseudomonas viridis</name>
    <dbReference type="NCBI Taxonomy" id="1079"/>
    <lineage>
        <taxon>Bacteria</taxon>
        <taxon>Pseudomonadati</taxon>
        <taxon>Pseudomonadota</taxon>
        <taxon>Alphaproteobacteria</taxon>
        <taxon>Hyphomicrobiales</taxon>
        <taxon>Blastochloridaceae</taxon>
        <taxon>Blastochloris</taxon>
    </lineage>
</organism>
<comment type="caution">
    <text evidence="12">The sequence shown here is derived from an EMBL/GenBank/DDBJ whole genome shotgun (WGS) entry which is preliminary data.</text>
</comment>
<dbReference type="HAMAP" id="MF_00161">
    <property type="entry name" value="LspA"/>
    <property type="match status" value="1"/>
</dbReference>
<evidence type="ECO:0000256" key="1">
    <source>
        <dbReference type="ARBA" id="ARBA00006139"/>
    </source>
</evidence>
<keyword evidence="7 9" id="KW-1133">Transmembrane helix</keyword>
<evidence type="ECO:0000256" key="7">
    <source>
        <dbReference type="ARBA" id="ARBA00022989"/>
    </source>
</evidence>
<evidence type="ECO:0000256" key="8">
    <source>
        <dbReference type="ARBA" id="ARBA00023136"/>
    </source>
</evidence>
<dbReference type="Proteomes" id="UP000320948">
    <property type="component" value="Unassembled WGS sequence"/>
</dbReference>
<evidence type="ECO:0000256" key="5">
    <source>
        <dbReference type="ARBA" id="ARBA00022750"/>
    </source>
</evidence>
<accession>A0A6N4R0U5</accession>
<evidence type="ECO:0000256" key="3">
    <source>
        <dbReference type="ARBA" id="ARBA00022670"/>
    </source>
</evidence>
<dbReference type="PANTHER" id="PTHR33695:SF1">
    <property type="entry name" value="LIPOPROTEIN SIGNAL PEPTIDASE"/>
    <property type="match status" value="1"/>
</dbReference>
<keyword evidence="5 9" id="KW-0064">Aspartyl protease</keyword>
<dbReference type="NCBIfam" id="TIGR00077">
    <property type="entry name" value="lspA"/>
    <property type="match status" value="1"/>
</dbReference>
<gene>
    <name evidence="9 12" type="primary">lspA</name>
    <name evidence="12" type="ORF">DI628_07890</name>
</gene>
<feature type="transmembrane region" description="Helical" evidence="9">
    <location>
        <begin position="138"/>
        <end position="158"/>
    </location>
</feature>
<feature type="transmembrane region" description="Helical" evidence="9">
    <location>
        <begin position="74"/>
        <end position="94"/>
    </location>
</feature>
<dbReference type="EMBL" id="VAFM01000002">
    <property type="protein sequence ID" value="TKW60802.1"/>
    <property type="molecule type" value="Genomic_DNA"/>
</dbReference>
<evidence type="ECO:0000256" key="6">
    <source>
        <dbReference type="ARBA" id="ARBA00022801"/>
    </source>
</evidence>
<comment type="similarity">
    <text evidence="1 9 11">Belongs to the peptidase A8 family.</text>
</comment>
<reference evidence="12 13" key="1">
    <citation type="journal article" date="2017" name="Nat. Commun.">
        <title>In situ click chemistry generation of cyclooxygenase-2 inhibitors.</title>
        <authorList>
            <person name="Bhardwaj A."/>
            <person name="Kaur J."/>
            <person name="Wuest M."/>
            <person name="Wuest F."/>
        </authorList>
    </citation>
    <scope>NUCLEOTIDE SEQUENCE [LARGE SCALE GENOMIC DNA]</scope>
    <source>
        <strain evidence="12">S2_018_000_R2_106</strain>
    </source>
</reference>
<dbReference type="GO" id="GO:0004190">
    <property type="term" value="F:aspartic-type endopeptidase activity"/>
    <property type="evidence" value="ECO:0007669"/>
    <property type="project" value="UniProtKB-UniRule"/>
</dbReference>
<comment type="function">
    <text evidence="9 10">This protein specifically catalyzes the removal of signal peptides from prolipoproteins.</text>
</comment>
<dbReference type="PRINTS" id="PR00781">
    <property type="entry name" value="LIPOSIGPTASE"/>
</dbReference>
<keyword evidence="2 9" id="KW-1003">Cell membrane</keyword>
<comment type="subcellular location">
    <subcellularLocation>
        <location evidence="9">Cell membrane</location>
        <topology evidence="9">Multi-pass membrane protein</topology>
    </subcellularLocation>
</comment>
<evidence type="ECO:0000256" key="11">
    <source>
        <dbReference type="RuleBase" id="RU004181"/>
    </source>
</evidence>
<dbReference type="Pfam" id="PF01252">
    <property type="entry name" value="Peptidase_A8"/>
    <property type="match status" value="1"/>
</dbReference>
<dbReference type="InterPro" id="IPR001872">
    <property type="entry name" value="Peptidase_A8"/>
</dbReference>
<comment type="catalytic activity">
    <reaction evidence="9 10">
        <text>Release of signal peptides from bacterial membrane prolipoproteins. Hydrolyzes -Xaa-Yaa-Zaa-|-(S,diacylglyceryl)Cys-, in which Xaa is hydrophobic (preferably Leu), and Yaa (Ala or Ser) and Zaa (Gly or Ala) have small, neutral side chains.</text>
        <dbReference type="EC" id="3.4.23.36"/>
    </reaction>
</comment>
<keyword evidence="6 9" id="KW-0378">Hydrolase</keyword>
<evidence type="ECO:0000313" key="13">
    <source>
        <dbReference type="Proteomes" id="UP000320948"/>
    </source>
</evidence>
<evidence type="ECO:0000256" key="10">
    <source>
        <dbReference type="RuleBase" id="RU000594"/>
    </source>
</evidence>
<evidence type="ECO:0000256" key="9">
    <source>
        <dbReference type="HAMAP-Rule" id="MF_00161"/>
    </source>
</evidence>
<dbReference type="PROSITE" id="PS00855">
    <property type="entry name" value="SPASE_II"/>
    <property type="match status" value="1"/>
</dbReference>
<dbReference type="GO" id="GO:0005886">
    <property type="term" value="C:plasma membrane"/>
    <property type="evidence" value="ECO:0007669"/>
    <property type="project" value="UniProtKB-SubCell"/>
</dbReference>
<sequence length="165" mass="18078">MTMHATKMKAYLMVRQSGLAVALVALLLDYASKAWALAAETAGTLPLWLVPGEVGFRFAWNRGMSFSLLNDVAWGPWVLGAVAVAACVWFVHWLGESTRWMHQWGLGMLIGGAVGNVVDRVQHGAVVDFLLFNPNGMFPFTFNIADAAITVGVVMLLLDSWRQRA</sequence>
<feature type="active site" evidence="9">
    <location>
        <position position="146"/>
    </location>
</feature>
<comment type="caution">
    <text evidence="9">Lacks conserved residue(s) required for the propagation of feature annotation.</text>
</comment>
<dbReference type="UniPathway" id="UPA00665"/>
<keyword evidence="4 9" id="KW-0812">Transmembrane</keyword>
<dbReference type="PANTHER" id="PTHR33695">
    <property type="entry name" value="LIPOPROTEIN SIGNAL PEPTIDASE"/>
    <property type="match status" value="1"/>
</dbReference>
<protein>
    <recommendedName>
        <fullName evidence="9">Lipoprotein signal peptidase</fullName>
        <ecNumber evidence="9">3.4.23.36</ecNumber>
    </recommendedName>
    <alternativeName>
        <fullName evidence="9">Prolipoprotein signal peptidase</fullName>
    </alternativeName>
    <alternativeName>
        <fullName evidence="9">Signal peptidase II</fullName>
        <shortName evidence="9">SPase II</shortName>
    </alternativeName>
</protein>
<evidence type="ECO:0000256" key="2">
    <source>
        <dbReference type="ARBA" id="ARBA00022475"/>
    </source>
</evidence>
<keyword evidence="8 9" id="KW-0472">Membrane</keyword>
<dbReference type="EC" id="3.4.23.36" evidence="9"/>
<feature type="transmembrane region" description="Helical" evidence="9">
    <location>
        <begin position="101"/>
        <end position="118"/>
    </location>
</feature>
<dbReference type="GO" id="GO:0006508">
    <property type="term" value="P:proteolysis"/>
    <property type="evidence" value="ECO:0007669"/>
    <property type="project" value="UniProtKB-KW"/>
</dbReference>